<dbReference type="Gene3D" id="1.25.40.20">
    <property type="entry name" value="Ankyrin repeat-containing domain"/>
    <property type="match status" value="1"/>
</dbReference>
<name>A0A6H5HY39_9HYME</name>
<evidence type="ECO:0000256" key="2">
    <source>
        <dbReference type="ARBA" id="ARBA00023043"/>
    </source>
</evidence>
<dbReference type="PANTHER" id="PTHR24124:SF14">
    <property type="entry name" value="CHROMOSOME UNDETERMINED SCAFFOLD_25, WHOLE GENOME SHOTGUN SEQUENCE"/>
    <property type="match status" value="1"/>
</dbReference>
<accession>A0A6H5HY39</accession>
<dbReference type="AlphaFoldDB" id="A0A6H5HY39"/>
<proteinExistence type="predicted"/>
<dbReference type="PROSITE" id="PS50297">
    <property type="entry name" value="ANK_REP_REGION"/>
    <property type="match status" value="1"/>
</dbReference>
<dbReference type="SUPFAM" id="SSF48403">
    <property type="entry name" value="Ankyrin repeat"/>
    <property type="match status" value="1"/>
</dbReference>
<dbReference type="Pfam" id="PF12796">
    <property type="entry name" value="Ank_2"/>
    <property type="match status" value="1"/>
</dbReference>
<reference evidence="4 5" key="1">
    <citation type="submission" date="2020-02" db="EMBL/GenBank/DDBJ databases">
        <authorList>
            <person name="Ferguson B K."/>
        </authorList>
    </citation>
    <scope>NUCLEOTIDE SEQUENCE [LARGE SCALE GENOMIC DNA]</scope>
</reference>
<dbReference type="InterPro" id="IPR002110">
    <property type="entry name" value="Ankyrin_rpt"/>
</dbReference>
<dbReference type="OrthoDB" id="496981at2759"/>
<dbReference type="InterPro" id="IPR036770">
    <property type="entry name" value="Ankyrin_rpt-contain_sf"/>
</dbReference>
<evidence type="ECO:0000256" key="1">
    <source>
        <dbReference type="ARBA" id="ARBA00022737"/>
    </source>
</evidence>
<keyword evidence="1" id="KW-0677">Repeat</keyword>
<dbReference type="Proteomes" id="UP000479190">
    <property type="component" value="Unassembled WGS sequence"/>
</dbReference>
<sequence>MVDSLLRKVPTAGPNLPGNEDGLTALHVVCEKEYDDVSAKMLFEICKDLRLQTIRLEVRVQWQGTPLHVTLARGRSNLVQLLLRNGANPNLADADGSLALHTILREKSSQYDDDYAYKDENKSAAMLLEVFFETDDAANHRRQPVQIDALDESGRTPFNLLCASATSERWNCC</sequence>
<dbReference type="EMBL" id="CADCXV010000169">
    <property type="protein sequence ID" value="CAB0028659.1"/>
    <property type="molecule type" value="Genomic_DNA"/>
</dbReference>
<dbReference type="GO" id="GO:0005634">
    <property type="term" value="C:nucleus"/>
    <property type="evidence" value="ECO:0007669"/>
    <property type="project" value="TreeGrafter"/>
</dbReference>
<gene>
    <name evidence="4" type="ORF">TBRA_LOCUS804</name>
</gene>
<dbReference type="SMART" id="SM00248">
    <property type="entry name" value="ANK"/>
    <property type="match status" value="2"/>
</dbReference>
<dbReference type="GO" id="GO:0010468">
    <property type="term" value="P:regulation of gene expression"/>
    <property type="evidence" value="ECO:0007669"/>
    <property type="project" value="TreeGrafter"/>
</dbReference>
<evidence type="ECO:0000313" key="4">
    <source>
        <dbReference type="EMBL" id="CAB0028659.1"/>
    </source>
</evidence>
<dbReference type="PANTHER" id="PTHR24124">
    <property type="entry name" value="ANKYRIN REPEAT FAMILY A"/>
    <property type="match status" value="1"/>
</dbReference>
<organism evidence="4 5">
    <name type="scientific">Trichogramma brassicae</name>
    <dbReference type="NCBI Taxonomy" id="86971"/>
    <lineage>
        <taxon>Eukaryota</taxon>
        <taxon>Metazoa</taxon>
        <taxon>Ecdysozoa</taxon>
        <taxon>Arthropoda</taxon>
        <taxon>Hexapoda</taxon>
        <taxon>Insecta</taxon>
        <taxon>Pterygota</taxon>
        <taxon>Neoptera</taxon>
        <taxon>Endopterygota</taxon>
        <taxon>Hymenoptera</taxon>
        <taxon>Apocrita</taxon>
        <taxon>Proctotrupomorpha</taxon>
        <taxon>Chalcidoidea</taxon>
        <taxon>Trichogrammatidae</taxon>
        <taxon>Trichogramma</taxon>
    </lineage>
</organism>
<keyword evidence="5" id="KW-1185">Reference proteome</keyword>
<feature type="repeat" description="ANK" evidence="3">
    <location>
        <begin position="65"/>
        <end position="94"/>
    </location>
</feature>
<dbReference type="PROSITE" id="PS50088">
    <property type="entry name" value="ANK_REPEAT"/>
    <property type="match status" value="1"/>
</dbReference>
<keyword evidence="2 3" id="KW-0040">ANK repeat</keyword>
<evidence type="ECO:0000313" key="5">
    <source>
        <dbReference type="Proteomes" id="UP000479190"/>
    </source>
</evidence>
<evidence type="ECO:0000256" key="3">
    <source>
        <dbReference type="PROSITE-ProRule" id="PRU00023"/>
    </source>
</evidence>
<protein>
    <submittedName>
        <fullName evidence="4">Uncharacterized protein</fullName>
    </submittedName>
</protein>